<feature type="chain" id="PRO_5023125463" description="Cell envelope biogenesis protein TolA" evidence="2">
    <location>
        <begin position="28"/>
        <end position="145"/>
    </location>
</feature>
<keyword evidence="1" id="KW-0175">Coiled coil</keyword>
<evidence type="ECO:0000313" key="3">
    <source>
        <dbReference type="EMBL" id="VVD59872.1"/>
    </source>
</evidence>
<keyword evidence="4" id="KW-1185">Reference proteome</keyword>
<dbReference type="OrthoDB" id="5769605at2"/>
<evidence type="ECO:0000256" key="2">
    <source>
        <dbReference type="SAM" id="SignalP"/>
    </source>
</evidence>
<dbReference type="EMBL" id="CABPRZ010000001">
    <property type="protein sequence ID" value="VVD59872.1"/>
    <property type="molecule type" value="Genomic_DNA"/>
</dbReference>
<gene>
    <name evidence="3" type="ORF">PTE30175_00043</name>
</gene>
<keyword evidence="2" id="KW-0732">Signal</keyword>
<proteinExistence type="predicted"/>
<protein>
    <recommendedName>
        <fullName evidence="5">Cell envelope biogenesis protein TolA</fullName>
    </recommendedName>
</protein>
<accession>A0A5E4RBH9</accession>
<dbReference type="RefSeq" id="WP_150695045.1">
    <property type="nucleotide sequence ID" value="NZ_CABPRZ010000001.1"/>
</dbReference>
<evidence type="ECO:0000256" key="1">
    <source>
        <dbReference type="SAM" id="Coils"/>
    </source>
</evidence>
<sequence>MRNRHALRWLAGAMFAAGVCGANFAVAADSAAKDRYDQAEKVAEAEYEAARARCDDLSDNAKKVCIEEAKGNEKVAKKNAEAEYKGTPDARYDAEVAKADVAYSVAKQRCEDRKGNDKEICVKDAKAAQTRAMRDAKDVKAHSGK</sequence>
<feature type="coiled-coil region" evidence="1">
    <location>
        <begin position="33"/>
        <end position="60"/>
    </location>
</feature>
<feature type="signal peptide" evidence="2">
    <location>
        <begin position="1"/>
        <end position="27"/>
    </location>
</feature>
<dbReference type="Proteomes" id="UP000414233">
    <property type="component" value="Unassembled WGS sequence"/>
</dbReference>
<organism evidence="3 4">
    <name type="scientific">Pandoraea terrae</name>
    <dbReference type="NCBI Taxonomy" id="1537710"/>
    <lineage>
        <taxon>Bacteria</taxon>
        <taxon>Pseudomonadati</taxon>
        <taxon>Pseudomonadota</taxon>
        <taxon>Betaproteobacteria</taxon>
        <taxon>Burkholderiales</taxon>
        <taxon>Burkholderiaceae</taxon>
        <taxon>Pandoraea</taxon>
    </lineage>
</organism>
<evidence type="ECO:0000313" key="4">
    <source>
        <dbReference type="Proteomes" id="UP000414233"/>
    </source>
</evidence>
<reference evidence="3 4" key="1">
    <citation type="submission" date="2019-08" db="EMBL/GenBank/DDBJ databases">
        <authorList>
            <person name="Peeters C."/>
        </authorList>
    </citation>
    <scope>NUCLEOTIDE SEQUENCE [LARGE SCALE GENOMIC DNA]</scope>
    <source>
        <strain evidence="3 4">LMG 30175</strain>
    </source>
</reference>
<evidence type="ECO:0008006" key="5">
    <source>
        <dbReference type="Google" id="ProtNLM"/>
    </source>
</evidence>
<name>A0A5E4RBH9_9BURK</name>
<dbReference type="AlphaFoldDB" id="A0A5E4RBH9"/>